<dbReference type="InterPro" id="IPR025110">
    <property type="entry name" value="AMP-bd_C"/>
</dbReference>
<reference evidence="4" key="1">
    <citation type="submission" date="2022-01" db="EMBL/GenBank/DDBJ databases">
        <authorList>
            <person name="King R."/>
        </authorList>
    </citation>
    <scope>NUCLEOTIDE SEQUENCE</scope>
</reference>
<evidence type="ECO:0000313" key="4">
    <source>
        <dbReference type="EMBL" id="CAG9797296.1"/>
    </source>
</evidence>
<evidence type="ECO:0008006" key="6">
    <source>
        <dbReference type="Google" id="ProtNLM"/>
    </source>
</evidence>
<evidence type="ECO:0000313" key="5">
    <source>
        <dbReference type="Proteomes" id="UP001153620"/>
    </source>
</evidence>
<dbReference type="SUPFAM" id="SSF56801">
    <property type="entry name" value="Acetyl-CoA synthetase-like"/>
    <property type="match status" value="1"/>
</dbReference>
<dbReference type="InterPro" id="IPR042099">
    <property type="entry name" value="ANL_N_sf"/>
</dbReference>
<dbReference type="InterPro" id="IPR045851">
    <property type="entry name" value="AMP-bd_C_sf"/>
</dbReference>
<dbReference type="EMBL" id="OU895877">
    <property type="protein sequence ID" value="CAG9797296.1"/>
    <property type="molecule type" value="Genomic_DNA"/>
</dbReference>
<dbReference type="GO" id="GO:0031956">
    <property type="term" value="F:medium-chain fatty acid-CoA ligase activity"/>
    <property type="evidence" value="ECO:0007669"/>
    <property type="project" value="TreeGrafter"/>
</dbReference>
<dbReference type="PANTHER" id="PTHR43201">
    <property type="entry name" value="ACYL-COA SYNTHETASE"/>
    <property type="match status" value="1"/>
</dbReference>
<dbReference type="Proteomes" id="UP001153620">
    <property type="component" value="Chromosome 1"/>
</dbReference>
<reference evidence="4" key="2">
    <citation type="submission" date="2022-10" db="EMBL/GenBank/DDBJ databases">
        <authorList>
            <consortium name="ENA_rothamsted_submissions"/>
            <consortium name="culmorum"/>
            <person name="King R."/>
        </authorList>
    </citation>
    <scope>NUCLEOTIDE SEQUENCE</scope>
</reference>
<keyword evidence="5" id="KW-1185">Reference proteome</keyword>
<gene>
    <name evidence="4" type="ORF">CHIRRI_LOCUS295</name>
</gene>
<dbReference type="InterPro" id="IPR020845">
    <property type="entry name" value="AMP-binding_CS"/>
</dbReference>
<dbReference type="AlphaFoldDB" id="A0A9N9WLC3"/>
<feature type="domain" description="AMP-dependent synthetase/ligase" evidence="2">
    <location>
        <begin position="65"/>
        <end position="420"/>
    </location>
</feature>
<dbReference type="Pfam" id="PF00501">
    <property type="entry name" value="AMP-binding"/>
    <property type="match status" value="1"/>
</dbReference>
<organism evidence="4 5">
    <name type="scientific">Chironomus riparius</name>
    <dbReference type="NCBI Taxonomy" id="315576"/>
    <lineage>
        <taxon>Eukaryota</taxon>
        <taxon>Metazoa</taxon>
        <taxon>Ecdysozoa</taxon>
        <taxon>Arthropoda</taxon>
        <taxon>Hexapoda</taxon>
        <taxon>Insecta</taxon>
        <taxon>Pterygota</taxon>
        <taxon>Neoptera</taxon>
        <taxon>Endopterygota</taxon>
        <taxon>Diptera</taxon>
        <taxon>Nematocera</taxon>
        <taxon>Chironomoidea</taxon>
        <taxon>Chironomidae</taxon>
        <taxon>Chironominae</taxon>
        <taxon>Chironomus</taxon>
    </lineage>
</organism>
<dbReference type="GO" id="GO:0006631">
    <property type="term" value="P:fatty acid metabolic process"/>
    <property type="evidence" value="ECO:0007669"/>
    <property type="project" value="TreeGrafter"/>
</dbReference>
<comment type="similarity">
    <text evidence="1">Belongs to the ATP-dependent AMP-binding enzyme family.</text>
</comment>
<evidence type="ECO:0000259" key="3">
    <source>
        <dbReference type="Pfam" id="PF13193"/>
    </source>
</evidence>
<evidence type="ECO:0000256" key="1">
    <source>
        <dbReference type="ARBA" id="ARBA00006432"/>
    </source>
</evidence>
<dbReference type="PANTHER" id="PTHR43201:SF8">
    <property type="entry name" value="ACYL-COA SYNTHETASE FAMILY MEMBER 3"/>
    <property type="match status" value="1"/>
</dbReference>
<dbReference type="PROSITE" id="PS00455">
    <property type="entry name" value="AMP_BINDING"/>
    <property type="match status" value="1"/>
</dbReference>
<dbReference type="Gene3D" id="3.40.50.12780">
    <property type="entry name" value="N-terminal domain of ligase-like"/>
    <property type="match status" value="1"/>
</dbReference>
<accession>A0A9N9WLC3</accession>
<sequence>MISKRMLRIQQRSFLKLISSRSLSSSLNPDFSSNTTQESRAQQIVNAEIKSGINPVPVFKRAVLNNSKIAIKDAINGEKTYTELLTGSYKLSTQISDICEKESLSRVAFLCNNDISYTISQWATWISGQIAVPLCKSHPSELLEFYINDSQSNLIVTTPEFEERLKPIAEKLKKPLKIIEQSSLLDQEAISIDEDTIIDNIPKGSFYKKSPAMIVYTSGTTSRPKGVMISYSSLEAQIASLKHAWNIQPNDTILHSLPLHHVHGVINALLVPLSAGSRVTMLPKFDPDNVWTNLLNINMPQKDRVTVYMGVPTSYSYLIQEYDKLFSKSTQMKEYIRTHCQNKIRLMVSGSAPLPQTIFQRWKDITGHKLLERYGMTEIGMCLSNTLKENKERSRLPGFVGQPLPGVNVRIVNPDIENDVLLEAKGDFNKGVWSQTDEEEKAVLKIKPGLASDAEIIGSLEVKGPSVFEEYWDRPKETQSAFRDDGWFITGDSVCYDPTVNSFKIMGRNSVDIIKSRGYKISALEIETKLLENPLVEDCAVIGVADEVLGQKVVALVVYREIKPDAKNGNGTQQPQTDKSLALKKWCESKFASYCMPSITVVNKIPRNQMGKVNKVDLLEDFVKATTTPVK</sequence>
<dbReference type="CDD" id="cd05941">
    <property type="entry name" value="MCS"/>
    <property type="match status" value="1"/>
</dbReference>
<dbReference type="InterPro" id="IPR000873">
    <property type="entry name" value="AMP-dep_synth/lig_dom"/>
</dbReference>
<feature type="domain" description="AMP-binding enzyme C-terminal" evidence="3">
    <location>
        <begin position="525"/>
        <end position="612"/>
    </location>
</feature>
<protein>
    <recommendedName>
        <fullName evidence="6">Acyl-CoA synthetase family member 3, mitochondrial</fullName>
    </recommendedName>
</protein>
<name>A0A9N9WLC3_9DIPT</name>
<dbReference type="OrthoDB" id="2962993at2759"/>
<evidence type="ECO:0000259" key="2">
    <source>
        <dbReference type="Pfam" id="PF00501"/>
    </source>
</evidence>
<dbReference type="Gene3D" id="3.30.300.30">
    <property type="match status" value="1"/>
</dbReference>
<proteinExistence type="inferred from homology"/>
<dbReference type="Pfam" id="PF13193">
    <property type="entry name" value="AMP-binding_C"/>
    <property type="match status" value="1"/>
</dbReference>